<dbReference type="Proteomes" id="UP001055153">
    <property type="component" value="Unassembled WGS sequence"/>
</dbReference>
<sequence length="115" mass="13406">MCEPKDDRERKVMDYTYQDGRLQIRRNDDEKRPILQRLKRIEGQVRGLQAMVQEDRYCLDEVQQMNAITAAVREAALQLISDHLDASVNYAVRSKDQDGAVEEMIRVLRAALRQS</sequence>
<protein>
    <recommendedName>
        <fullName evidence="4">Copper-sensing transcriptional repressor CsoR</fullName>
    </recommendedName>
</protein>
<dbReference type="CDD" id="cd10148">
    <property type="entry name" value="CsoR-like_DUF156"/>
    <property type="match status" value="1"/>
</dbReference>
<gene>
    <name evidence="2" type="ORF">GMJLKIPL_0077</name>
</gene>
<dbReference type="PANTHER" id="PTHR33677:SF3">
    <property type="entry name" value="COPPER-SENSING TRANSCRIPTIONAL REPRESSOR RICR"/>
    <property type="match status" value="1"/>
</dbReference>
<reference evidence="2" key="2">
    <citation type="submission" date="2021-08" db="EMBL/GenBank/DDBJ databases">
        <authorList>
            <person name="Tani A."/>
            <person name="Ola A."/>
            <person name="Ogura Y."/>
            <person name="Katsura K."/>
            <person name="Hayashi T."/>
        </authorList>
    </citation>
    <scope>NUCLEOTIDE SEQUENCE</scope>
    <source>
        <strain evidence="2">DSM 17168</strain>
    </source>
</reference>
<comment type="similarity">
    <text evidence="1">Belongs to the FrmR/RcnR family.</text>
</comment>
<evidence type="ECO:0000256" key="1">
    <source>
        <dbReference type="ARBA" id="ARBA00005260"/>
    </source>
</evidence>
<evidence type="ECO:0000313" key="2">
    <source>
        <dbReference type="EMBL" id="GJD98170.1"/>
    </source>
</evidence>
<dbReference type="Gene3D" id="1.20.58.1000">
    <property type="entry name" value="Metal-sensitive repressor, helix protomer"/>
    <property type="match status" value="1"/>
</dbReference>
<proteinExistence type="inferred from homology"/>
<keyword evidence="3" id="KW-1185">Reference proteome</keyword>
<organism evidence="2 3">
    <name type="scientific">Methylobacterium isbiliense</name>
    <dbReference type="NCBI Taxonomy" id="315478"/>
    <lineage>
        <taxon>Bacteria</taxon>
        <taxon>Pseudomonadati</taxon>
        <taxon>Pseudomonadota</taxon>
        <taxon>Alphaproteobacteria</taxon>
        <taxon>Hyphomicrobiales</taxon>
        <taxon>Methylobacteriaceae</taxon>
        <taxon>Methylobacterium</taxon>
    </lineage>
</organism>
<comment type="caution">
    <text evidence="2">The sequence shown here is derived from an EMBL/GenBank/DDBJ whole genome shotgun (WGS) entry which is preliminary data.</text>
</comment>
<dbReference type="Pfam" id="PF02583">
    <property type="entry name" value="Trns_repr_metal"/>
    <property type="match status" value="1"/>
</dbReference>
<evidence type="ECO:0008006" key="4">
    <source>
        <dbReference type="Google" id="ProtNLM"/>
    </source>
</evidence>
<dbReference type="EMBL" id="BPQQ01000001">
    <property type="protein sequence ID" value="GJD98170.1"/>
    <property type="molecule type" value="Genomic_DNA"/>
</dbReference>
<name>A0ABQ4S6T4_9HYPH</name>
<reference evidence="2" key="1">
    <citation type="journal article" date="2021" name="Front. Microbiol.">
        <title>Comprehensive Comparative Genomics and Phenotyping of Methylobacterium Species.</title>
        <authorList>
            <person name="Alessa O."/>
            <person name="Ogura Y."/>
            <person name="Fujitani Y."/>
            <person name="Takami H."/>
            <person name="Hayashi T."/>
            <person name="Sahin N."/>
            <person name="Tani A."/>
        </authorList>
    </citation>
    <scope>NUCLEOTIDE SEQUENCE</scope>
    <source>
        <strain evidence="2">DSM 17168</strain>
    </source>
</reference>
<dbReference type="InterPro" id="IPR003735">
    <property type="entry name" value="Metal_Tscrpt_repr"/>
</dbReference>
<dbReference type="PANTHER" id="PTHR33677">
    <property type="entry name" value="TRANSCRIPTIONAL REPRESSOR FRMR-RELATED"/>
    <property type="match status" value="1"/>
</dbReference>
<accession>A0ABQ4S6T4</accession>
<dbReference type="InterPro" id="IPR038390">
    <property type="entry name" value="Metal_Tscrpt_repr_sf"/>
</dbReference>
<evidence type="ECO:0000313" key="3">
    <source>
        <dbReference type="Proteomes" id="UP001055153"/>
    </source>
</evidence>